<dbReference type="Pfam" id="PF00881">
    <property type="entry name" value="Nitroreductase"/>
    <property type="match status" value="1"/>
</dbReference>
<sequence>MNTELLTGTRAARKRLDLTRPVDAGEIRACLDIAVHAPSGSNRQPWRFVVVRDTELKARIGEYYRKGFAANLSGRTPRPDQLADLSSGQYLADHLAEVPALIVVCSLGRVPEQASALRLASFYGSIYPMVWNLQLALRARGLGSTLTTAHLAYEREVAELLGIPFDEVTQVAMLPVAHLRPGAEGPVRRTPAAELTGWDGWELPSGEENRPQ</sequence>
<gene>
    <name evidence="2" type="ORF">D7D52_08105</name>
</gene>
<evidence type="ECO:0000259" key="1">
    <source>
        <dbReference type="Pfam" id="PF00881"/>
    </source>
</evidence>
<dbReference type="KEGG" id="nyu:D7D52_08105"/>
<dbReference type="InterPro" id="IPR000415">
    <property type="entry name" value="Nitroreductase-like"/>
</dbReference>
<feature type="domain" description="Nitroreductase" evidence="1">
    <location>
        <begin position="15"/>
        <end position="176"/>
    </location>
</feature>
<keyword evidence="3" id="KW-1185">Reference proteome</keyword>
<dbReference type="PANTHER" id="PTHR23026:SF123">
    <property type="entry name" value="NAD(P)H NITROREDUCTASE RV3131-RELATED"/>
    <property type="match status" value="1"/>
</dbReference>
<dbReference type="OrthoDB" id="3774920at2"/>
<dbReference type="InterPro" id="IPR029479">
    <property type="entry name" value="Nitroreductase"/>
</dbReference>
<dbReference type="GO" id="GO:0016491">
    <property type="term" value="F:oxidoreductase activity"/>
    <property type="evidence" value="ECO:0007669"/>
    <property type="project" value="InterPro"/>
</dbReference>
<dbReference type="SUPFAM" id="SSF55469">
    <property type="entry name" value="FMN-dependent nitroreductase-like"/>
    <property type="match status" value="1"/>
</dbReference>
<evidence type="ECO:0000313" key="2">
    <source>
        <dbReference type="EMBL" id="AYF73833.1"/>
    </source>
</evidence>
<dbReference type="EMBL" id="CP032568">
    <property type="protein sequence ID" value="AYF73833.1"/>
    <property type="molecule type" value="Genomic_DNA"/>
</dbReference>
<dbReference type="InterPro" id="IPR050627">
    <property type="entry name" value="Nitroreductase/BluB"/>
</dbReference>
<reference evidence="2 3" key="1">
    <citation type="submission" date="2018-09" db="EMBL/GenBank/DDBJ databases">
        <title>Nocardia yunnanensis sp. nov., an actinomycete isolated from a soil sample.</title>
        <authorList>
            <person name="Zhang J."/>
        </authorList>
    </citation>
    <scope>NUCLEOTIDE SEQUENCE [LARGE SCALE GENOMIC DNA]</scope>
    <source>
        <strain evidence="2 3">CFHS0054</strain>
    </source>
</reference>
<dbReference type="PANTHER" id="PTHR23026">
    <property type="entry name" value="NADPH NITROREDUCTASE"/>
    <property type="match status" value="1"/>
</dbReference>
<dbReference type="Gene3D" id="3.40.109.10">
    <property type="entry name" value="NADH Oxidase"/>
    <property type="match status" value="1"/>
</dbReference>
<organism evidence="2 3">
    <name type="scientific">Nocardia yunnanensis</name>
    <dbReference type="NCBI Taxonomy" id="2382165"/>
    <lineage>
        <taxon>Bacteria</taxon>
        <taxon>Bacillati</taxon>
        <taxon>Actinomycetota</taxon>
        <taxon>Actinomycetes</taxon>
        <taxon>Mycobacteriales</taxon>
        <taxon>Nocardiaceae</taxon>
        <taxon>Nocardia</taxon>
    </lineage>
</organism>
<proteinExistence type="predicted"/>
<dbReference type="AlphaFoldDB" id="A0A386Z9I7"/>
<accession>A0A386Z9I7</accession>
<evidence type="ECO:0000313" key="3">
    <source>
        <dbReference type="Proteomes" id="UP000267164"/>
    </source>
</evidence>
<name>A0A386Z9I7_9NOCA</name>
<dbReference type="RefSeq" id="WP_120735759.1">
    <property type="nucleotide sequence ID" value="NZ_CP032568.1"/>
</dbReference>
<dbReference type="CDD" id="cd02062">
    <property type="entry name" value="Nitro_FMN_reductase"/>
    <property type="match status" value="1"/>
</dbReference>
<dbReference type="Proteomes" id="UP000267164">
    <property type="component" value="Chromosome"/>
</dbReference>
<protein>
    <submittedName>
        <fullName evidence="2">Nitroreductase family protein</fullName>
    </submittedName>
</protein>